<evidence type="ECO:0000313" key="2">
    <source>
        <dbReference type="Proteomes" id="UP000316095"/>
    </source>
</evidence>
<name>A0A5C5XI12_9PLAN</name>
<keyword evidence="2" id="KW-1185">Reference proteome</keyword>
<accession>A0A5C5XI12</accession>
<protein>
    <submittedName>
        <fullName evidence="1">Uncharacterized protein</fullName>
    </submittedName>
</protein>
<proteinExistence type="predicted"/>
<dbReference type="AlphaFoldDB" id="A0A5C5XI12"/>
<dbReference type="Proteomes" id="UP000316095">
    <property type="component" value="Unassembled WGS sequence"/>
</dbReference>
<evidence type="ECO:0000313" key="1">
    <source>
        <dbReference type="EMBL" id="TWT62846.1"/>
    </source>
</evidence>
<dbReference type="EMBL" id="SJPG01000001">
    <property type="protein sequence ID" value="TWT62846.1"/>
    <property type="molecule type" value="Genomic_DNA"/>
</dbReference>
<reference evidence="1 2" key="1">
    <citation type="submission" date="2019-02" db="EMBL/GenBank/DDBJ databases">
        <title>Deep-cultivation of Planctomycetes and their phenomic and genomic characterization uncovers novel biology.</title>
        <authorList>
            <person name="Wiegand S."/>
            <person name="Jogler M."/>
            <person name="Boedeker C."/>
            <person name="Pinto D."/>
            <person name="Vollmers J."/>
            <person name="Rivas-Marin E."/>
            <person name="Kohn T."/>
            <person name="Peeters S.H."/>
            <person name="Heuer A."/>
            <person name="Rast P."/>
            <person name="Oberbeckmann S."/>
            <person name="Bunk B."/>
            <person name="Jeske O."/>
            <person name="Meyerdierks A."/>
            <person name="Storesund J.E."/>
            <person name="Kallscheuer N."/>
            <person name="Luecker S."/>
            <person name="Lage O.M."/>
            <person name="Pohl T."/>
            <person name="Merkel B.J."/>
            <person name="Hornburger P."/>
            <person name="Mueller R.-W."/>
            <person name="Bruemmer F."/>
            <person name="Labrenz M."/>
            <person name="Spormann A.M."/>
            <person name="Op Den Camp H."/>
            <person name="Overmann J."/>
            <person name="Amann R."/>
            <person name="Jetten M.S.M."/>
            <person name="Mascher T."/>
            <person name="Medema M.H."/>
            <person name="Devos D.P."/>
            <person name="Kaster A.-K."/>
            <person name="Ovreas L."/>
            <person name="Rohde M."/>
            <person name="Galperin M.Y."/>
            <person name="Jogler C."/>
        </authorList>
    </citation>
    <scope>NUCLEOTIDE SEQUENCE [LARGE SCALE GENOMIC DNA]</scope>
    <source>
        <strain evidence="1 2">Pan54</strain>
    </source>
</reference>
<gene>
    <name evidence="1" type="ORF">Pan54_35920</name>
</gene>
<organism evidence="1 2">
    <name type="scientific">Rubinisphaera italica</name>
    <dbReference type="NCBI Taxonomy" id="2527969"/>
    <lineage>
        <taxon>Bacteria</taxon>
        <taxon>Pseudomonadati</taxon>
        <taxon>Planctomycetota</taxon>
        <taxon>Planctomycetia</taxon>
        <taxon>Planctomycetales</taxon>
        <taxon>Planctomycetaceae</taxon>
        <taxon>Rubinisphaera</taxon>
    </lineage>
</organism>
<sequence length="181" mass="20736">MDFVGYLDRSLRSAGFDEESLDELVSEVIQHLVMGKFFSSWKGQPIEGRFKLSVRNAILNLVQKRNQKRKRFPNADVHAMGLPAPDKNLSQTLVDEFRDYLRLRAGNEAVQVLDARLSNVRMKDLSSEFGSSYRVKEIVKILKQTATEFAADDPEYFELVQKAMEEDEEKVGKRFGRNGDS</sequence>
<comment type="caution">
    <text evidence="1">The sequence shown here is derived from an EMBL/GenBank/DDBJ whole genome shotgun (WGS) entry which is preliminary data.</text>
</comment>